<accession>A0ABV7CRI3</accession>
<keyword evidence="3 11" id="KW-0819">tRNA processing</keyword>
<dbReference type="EMBL" id="JBHRSA010000004">
    <property type="protein sequence ID" value="MFC3038908.1"/>
    <property type="molecule type" value="Genomic_DNA"/>
</dbReference>
<dbReference type="Pfam" id="PF12627">
    <property type="entry name" value="PolyA_pol_RNAbd"/>
    <property type="match status" value="1"/>
</dbReference>
<evidence type="ECO:0000259" key="12">
    <source>
        <dbReference type="Pfam" id="PF01743"/>
    </source>
</evidence>
<dbReference type="Pfam" id="PF01743">
    <property type="entry name" value="PolyA_pol"/>
    <property type="match status" value="1"/>
</dbReference>
<reference evidence="16" key="1">
    <citation type="journal article" date="2019" name="Int. J. Syst. Evol. Microbiol.">
        <title>The Global Catalogue of Microorganisms (GCM) 10K type strain sequencing project: providing services to taxonomists for standard genome sequencing and annotation.</title>
        <authorList>
            <consortium name="The Broad Institute Genomics Platform"/>
            <consortium name="The Broad Institute Genome Sequencing Center for Infectious Disease"/>
            <person name="Wu L."/>
            <person name="Ma J."/>
        </authorList>
    </citation>
    <scope>NUCLEOTIDE SEQUENCE [LARGE SCALE GENOMIC DNA]</scope>
    <source>
        <strain evidence="16">KCTC 13128</strain>
    </source>
</reference>
<evidence type="ECO:0000256" key="1">
    <source>
        <dbReference type="ARBA" id="ARBA00001946"/>
    </source>
</evidence>
<keyword evidence="10 11" id="KW-0694">RNA-binding</keyword>
<dbReference type="InterPro" id="IPR050264">
    <property type="entry name" value="Bact_CCA-adding_enz_type3_sf"/>
</dbReference>
<name>A0ABV7CRI3_9BACI</name>
<dbReference type="Gene3D" id="1.10.246.80">
    <property type="match status" value="1"/>
</dbReference>
<comment type="caution">
    <text evidence="15">The sequence shown here is derived from an EMBL/GenBank/DDBJ whole genome shotgun (WGS) entry which is preliminary data.</text>
</comment>
<evidence type="ECO:0000256" key="2">
    <source>
        <dbReference type="ARBA" id="ARBA00022679"/>
    </source>
</evidence>
<dbReference type="InterPro" id="IPR002646">
    <property type="entry name" value="PolA_pol_head_dom"/>
</dbReference>
<feature type="binding site" evidence="11">
    <location>
        <position position="158"/>
    </location>
    <ligand>
        <name>ATP</name>
        <dbReference type="ChEBI" id="CHEBI:30616"/>
    </ligand>
</feature>
<evidence type="ECO:0000313" key="15">
    <source>
        <dbReference type="EMBL" id="MFC3038908.1"/>
    </source>
</evidence>
<dbReference type="Gene3D" id="3.30.460.10">
    <property type="entry name" value="Beta Polymerase, domain 2"/>
    <property type="match status" value="1"/>
</dbReference>
<protein>
    <recommendedName>
        <fullName evidence="11">CCA-adding enzyme</fullName>
        <ecNumber evidence="11">2.7.7.72</ecNumber>
    </recommendedName>
    <alternativeName>
        <fullName evidence="11">CCA tRNA nucleotidyltransferase</fullName>
    </alternativeName>
    <alternativeName>
        <fullName evidence="11">tRNA CCA-pyrophosphorylase</fullName>
    </alternativeName>
    <alternativeName>
        <fullName evidence="11">tRNA adenylyl-/cytidylyl- transferase</fullName>
    </alternativeName>
    <alternativeName>
        <fullName evidence="11">tRNA nucleotidyltransferase</fullName>
    </alternativeName>
    <alternativeName>
        <fullName evidence="11">tRNA-NT</fullName>
    </alternativeName>
</protein>
<keyword evidence="5 11" id="KW-0479">Metal-binding</keyword>
<feature type="binding site" evidence="11">
    <location>
        <position position="28"/>
    </location>
    <ligand>
        <name>ATP</name>
        <dbReference type="ChEBI" id="CHEBI:30616"/>
    </ligand>
</feature>
<comment type="miscellaneous">
    <text evidence="11">A single active site specifically recognizes both ATP and CTP and is responsible for their addition.</text>
</comment>
<feature type="binding site" evidence="11">
    <location>
        <position position="31"/>
    </location>
    <ligand>
        <name>ATP</name>
        <dbReference type="ChEBI" id="CHEBI:30616"/>
    </ligand>
</feature>
<comment type="catalytic activity">
    <reaction evidence="11">
        <text>a tRNA with a 3' CCA end + 2 CTP + ATP = a tRNA with a 3' CCACCA end + 3 diphosphate</text>
        <dbReference type="Rhea" id="RHEA:76235"/>
        <dbReference type="Rhea" id="RHEA-COMP:10468"/>
        <dbReference type="Rhea" id="RHEA-COMP:18655"/>
        <dbReference type="ChEBI" id="CHEBI:30616"/>
        <dbReference type="ChEBI" id="CHEBI:33019"/>
        <dbReference type="ChEBI" id="CHEBI:37563"/>
        <dbReference type="ChEBI" id="CHEBI:83071"/>
        <dbReference type="ChEBI" id="CHEBI:195187"/>
    </reaction>
</comment>
<evidence type="ECO:0000256" key="9">
    <source>
        <dbReference type="ARBA" id="ARBA00022842"/>
    </source>
</evidence>
<dbReference type="NCBIfam" id="NF009814">
    <property type="entry name" value="PRK13299.1"/>
    <property type="match status" value="1"/>
</dbReference>
<dbReference type="InterPro" id="IPR032810">
    <property type="entry name" value="CCA-adding_enz_C"/>
</dbReference>
<feature type="binding site" evidence="11">
    <location>
        <position position="43"/>
    </location>
    <ligand>
        <name>Mg(2+)</name>
        <dbReference type="ChEBI" id="CHEBI:18420"/>
    </ligand>
</feature>
<dbReference type="SUPFAM" id="SSF81891">
    <property type="entry name" value="Poly A polymerase C-terminal region-like"/>
    <property type="match status" value="1"/>
</dbReference>
<feature type="binding site" evidence="11">
    <location>
        <position position="31"/>
    </location>
    <ligand>
        <name>CTP</name>
        <dbReference type="ChEBI" id="CHEBI:37563"/>
    </ligand>
</feature>
<comment type="subunit">
    <text evidence="11">Homodimer.</text>
</comment>
<dbReference type="EC" id="2.7.7.72" evidence="11"/>
<keyword evidence="6 11" id="KW-0547">Nucleotide-binding</keyword>
<feature type="binding site" evidence="11">
    <location>
        <position position="112"/>
    </location>
    <ligand>
        <name>ATP</name>
        <dbReference type="ChEBI" id="CHEBI:30616"/>
    </ligand>
</feature>
<dbReference type="GO" id="GO:0004810">
    <property type="term" value="F:CCA tRNA nucleotidyltransferase activity"/>
    <property type="evidence" value="ECO:0007669"/>
    <property type="project" value="UniProtKB-EC"/>
</dbReference>
<comment type="function">
    <text evidence="11">Catalyzes the addition and repair of the essential 3'-terminal CCA sequence in tRNAs without using a nucleic acid template. Adds these three nucleotides in the order of C, C, and A to the tRNA nucleotide-73, using CTP and ATP as substrates and producing inorganic pyrophosphate. tRNA 3'-terminal CCA addition is required both for tRNA processing and repair. Also involved in tRNA surveillance by mediating tandem CCA addition to generate a CCACCA at the 3' terminus of unstable tRNAs. While stable tRNAs receive only 3'-terminal CCA, unstable tRNAs are marked with CCACCA and rapidly degraded.</text>
</comment>
<feature type="domain" description="CCA-adding enzyme C-terminal" evidence="14">
    <location>
        <begin position="253"/>
        <end position="392"/>
    </location>
</feature>
<evidence type="ECO:0000256" key="6">
    <source>
        <dbReference type="ARBA" id="ARBA00022741"/>
    </source>
</evidence>
<sequence>MLPASFQTARPIIEKLEQNRHKAFFVGGCVRDLLLNRPMGDIDIATSATPAAIQRIFEKVIPVGIQHGTVIVRWGNESYEVTTFRTDGEYSDNRHPDDVQFIDNVEQDLERRDFTINALAMDKQGDIIDLFQGREDLKAKTIRTVGDGEQRFREDSLRIARALRFSSQLGFTIHPDTLSAMKKVKDDMELLAVERLANEMEKLFAGTYLHTGISYLKETGVCMHLPVIKNHPWVIDRLPASLQPLHTLGEVFALFHLLEQKIDADVWVKAWKCSNKIKNQAKLLIGAYHYFLTYGADRWLAYRLDSDNQEGFVRLANSLSPDRGLSMDHLTSMTGNLPIQSTREMDINGREIAEMFPAKKQGPWLKQLIESVEKMIVMGQLKNSKSEIKEWIKWNPPEQD</sequence>
<feature type="binding site" evidence="11">
    <location>
        <position position="161"/>
    </location>
    <ligand>
        <name>ATP</name>
        <dbReference type="ChEBI" id="CHEBI:30616"/>
    </ligand>
</feature>
<dbReference type="HAMAP" id="MF_01263">
    <property type="entry name" value="CCA_bact_type3"/>
    <property type="match status" value="1"/>
</dbReference>
<feature type="binding site" evidence="11">
    <location>
        <position position="161"/>
    </location>
    <ligand>
        <name>CTP</name>
        <dbReference type="ChEBI" id="CHEBI:37563"/>
    </ligand>
</feature>
<feature type="binding site" evidence="11">
    <location>
        <position position="164"/>
    </location>
    <ligand>
        <name>CTP</name>
        <dbReference type="ChEBI" id="CHEBI:37563"/>
    </ligand>
</feature>
<feature type="domain" description="tRNA nucleotidyltransferase/poly(A) polymerase RNA and SrmB- binding" evidence="13">
    <location>
        <begin position="170"/>
        <end position="228"/>
    </location>
</feature>
<comment type="catalytic activity">
    <reaction evidence="11">
        <text>a tRNA precursor + 2 CTP + ATP = a tRNA with a 3' CCA end + 3 diphosphate</text>
        <dbReference type="Rhea" id="RHEA:14433"/>
        <dbReference type="Rhea" id="RHEA-COMP:10465"/>
        <dbReference type="Rhea" id="RHEA-COMP:10468"/>
        <dbReference type="ChEBI" id="CHEBI:30616"/>
        <dbReference type="ChEBI" id="CHEBI:33019"/>
        <dbReference type="ChEBI" id="CHEBI:37563"/>
        <dbReference type="ChEBI" id="CHEBI:74896"/>
        <dbReference type="ChEBI" id="CHEBI:83071"/>
        <dbReference type="EC" id="2.7.7.72"/>
    </reaction>
</comment>
<keyword evidence="8 11" id="KW-0067">ATP-binding</keyword>
<dbReference type="Proteomes" id="UP001595279">
    <property type="component" value="Unassembled WGS sequence"/>
</dbReference>
<comment type="similarity">
    <text evidence="11">Belongs to the tRNA nucleotidyltransferase/poly(A) polymerase family. Bacterial CCA-adding enzyme type 3 subfamily.</text>
</comment>
<evidence type="ECO:0000256" key="8">
    <source>
        <dbReference type="ARBA" id="ARBA00022840"/>
    </source>
</evidence>
<dbReference type="PANTHER" id="PTHR46173:SF1">
    <property type="entry name" value="CCA TRNA NUCLEOTIDYLTRANSFERASE 1, MITOCHONDRIAL"/>
    <property type="match status" value="1"/>
</dbReference>
<evidence type="ECO:0000259" key="13">
    <source>
        <dbReference type="Pfam" id="PF12627"/>
    </source>
</evidence>
<keyword evidence="2 11" id="KW-0808">Transferase</keyword>
<dbReference type="SUPFAM" id="SSF81301">
    <property type="entry name" value="Nucleotidyltransferase"/>
    <property type="match status" value="1"/>
</dbReference>
<dbReference type="RefSeq" id="WP_390267287.1">
    <property type="nucleotide sequence ID" value="NZ_JBHRSA010000004.1"/>
</dbReference>
<feature type="binding site" evidence="11">
    <location>
        <position position="164"/>
    </location>
    <ligand>
        <name>ATP</name>
        <dbReference type="ChEBI" id="CHEBI:30616"/>
    </ligand>
</feature>
<dbReference type="CDD" id="cd05398">
    <property type="entry name" value="NT_ClassII-CCAase"/>
    <property type="match status" value="1"/>
</dbReference>
<keyword evidence="9 11" id="KW-0460">Magnesium</keyword>
<feature type="binding site" evidence="11">
    <location>
        <position position="112"/>
    </location>
    <ligand>
        <name>CTP</name>
        <dbReference type="ChEBI" id="CHEBI:37563"/>
    </ligand>
</feature>
<feature type="domain" description="Poly A polymerase head" evidence="12">
    <location>
        <begin position="23"/>
        <end position="143"/>
    </location>
</feature>
<keyword evidence="4 11" id="KW-0548">Nucleotidyltransferase</keyword>
<dbReference type="Pfam" id="PF13735">
    <property type="entry name" value="tRNA_NucTran2_2"/>
    <property type="match status" value="1"/>
</dbReference>
<dbReference type="InterPro" id="IPR043519">
    <property type="entry name" value="NT_sf"/>
</dbReference>
<feature type="binding site" evidence="11">
    <location>
        <position position="28"/>
    </location>
    <ligand>
        <name>CTP</name>
        <dbReference type="ChEBI" id="CHEBI:37563"/>
    </ligand>
</feature>
<comment type="cofactor">
    <cofactor evidence="1 11">
        <name>Mg(2+)</name>
        <dbReference type="ChEBI" id="CHEBI:18420"/>
    </cofactor>
</comment>
<evidence type="ECO:0000256" key="4">
    <source>
        <dbReference type="ARBA" id="ARBA00022695"/>
    </source>
</evidence>
<evidence type="ECO:0000256" key="5">
    <source>
        <dbReference type="ARBA" id="ARBA00022723"/>
    </source>
</evidence>
<evidence type="ECO:0000256" key="11">
    <source>
        <dbReference type="HAMAP-Rule" id="MF_01263"/>
    </source>
</evidence>
<feature type="binding site" evidence="11">
    <location>
        <position position="155"/>
    </location>
    <ligand>
        <name>ATP</name>
        <dbReference type="ChEBI" id="CHEBI:30616"/>
    </ligand>
</feature>
<gene>
    <name evidence="11" type="primary">cca</name>
    <name evidence="15" type="ORF">ACFOGI_01410</name>
</gene>
<evidence type="ECO:0000256" key="3">
    <source>
        <dbReference type="ARBA" id="ARBA00022694"/>
    </source>
</evidence>
<evidence type="ECO:0000259" key="14">
    <source>
        <dbReference type="Pfam" id="PF13735"/>
    </source>
</evidence>
<dbReference type="InterPro" id="IPR032828">
    <property type="entry name" value="PolyA_RNA-bd"/>
</dbReference>
<feature type="binding site" evidence="11">
    <location>
        <position position="155"/>
    </location>
    <ligand>
        <name>CTP</name>
        <dbReference type="ChEBI" id="CHEBI:37563"/>
    </ligand>
</feature>
<feature type="binding site" evidence="11">
    <location>
        <position position="158"/>
    </location>
    <ligand>
        <name>CTP</name>
        <dbReference type="ChEBI" id="CHEBI:37563"/>
    </ligand>
</feature>
<keyword evidence="7 11" id="KW-0692">RNA repair</keyword>
<keyword evidence="16" id="KW-1185">Reference proteome</keyword>
<dbReference type="Gene3D" id="1.10.3090.10">
    <property type="entry name" value="cca-adding enzyme, domain 2"/>
    <property type="match status" value="1"/>
</dbReference>
<feature type="binding site" evidence="11">
    <location>
        <position position="41"/>
    </location>
    <ligand>
        <name>Mg(2+)</name>
        <dbReference type="ChEBI" id="CHEBI:18420"/>
    </ligand>
</feature>
<evidence type="ECO:0000256" key="10">
    <source>
        <dbReference type="ARBA" id="ARBA00022884"/>
    </source>
</evidence>
<evidence type="ECO:0000313" key="16">
    <source>
        <dbReference type="Proteomes" id="UP001595279"/>
    </source>
</evidence>
<organism evidence="15 16">
    <name type="scientific">Virgibacillus xinjiangensis</name>
    <dbReference type="NCBI Taxonomy" id="393090"/>
    <lineage>
        <taxon>Bacteria</taxon>
        <taxon>Bacillati</taxon>
        <taxon>Bacillota</taxon>
        <taxon>Bacilli</taxon>
        <taxon>Bacillales</taxon>
        <taxon>Bacillaceae</taxon>
        <taxon>Virgibacillus</taxon>
    </lineage>
</organism>
<dbReference type="PANTHER" id="PTHR46173">
    <property type="entry name" value="CCA TRNA NUCLEOTIDYLTRANSFERASE 1, MITOCHONDRIAL"/>
    <property type="match status" value="1"/>
</dbReference>
<dbReference type="InterPro" id="IPR023068">
    <property type="entry name" value="CCA-adding_enz_firmicutes"/>
</dbReference>
<proteinExistence type="inferred from homology"/>
<evidence type="ECO:0000256" key="7">
    <source>
        <dbReference type="ARBA" id="ARBA00022800"/>
    </source>
</evidence>